<keyword evidence="1" id="KW-0812">Transmembrane</keyword>
<dbReference type="STRING" id="1886670.PTI45_01108"/>
<reference evidence="2 3" key="1">
    <citation type="submission" date="2016-08" db="EMBL/GenBank/DDBJ databases">
        <title>Genome sequencing of Paenibacillus sp. TI45-13ar, isolated from Korean traditional nuruk.</title>
        <authorList>
            <person name="Kim S.-J."/>
        </authorList>
    </citation>
    <scope>NUCLEOTIDE SEQUENCE [LARGE SCALE GENOMIC DNA]</scope>
    <source>
        <strain evidence="2 3">TI45-13ar</strain>
    </source>
</reference>
<feature type="transmembrane region" description="Helical" evidence="1">
    <location>
        <begin position="96"/>
        <end position="120"/>
    </location>
</feature>
<feature type="transmembrane region" description="Helical" evidence="1">
    <location>
        <begin position="71"/>
        <end position="90"/>
    </location>
</feature>
<evidence type="ECO:0000313" key="3">
    <source>
        <dbReference type="Proteomes" id="UP000094578"/>
    </source>
</evidence>
<evidence type="ECO:0000256" key="1">
    <source>
        <dbReference type="SAM" id="Phobius"/>
    </source>
</evidence>
<comment type="caution">
    <text evidence="2">The sequence shown here is derived from an EMBL/GenBank/DDBJ whole genome shotgun (WGS) entry which is preliminary data.</text>
</comment>
<feature type="transmembrane region" description="Helical" evidence="1">
    <location>
        <begin position="5"/>
        <end position="24"/>
    </location>
</feature>
<evidence type="ECO:0000313" key="2">
    <source>
        <dbReference type="EMBL" id="ODP29625.1"/>
    </source>
</evidence>
<organism evidence="2 3">
    <name type="scientific">Paenibacillus nuruki</name>
    <dbReference type="NCBI Taxonomy" id="1886670"/>
    <lineage>
        <taxon>Bacteria</taxon>
        <taxon>Bacillati</taxon>
        <taxon>Bacillota</taxon>
        <taxon>Bacilli</taxon>
        <taxon>Bacillales</taxon>
        <taxon>Paenibacillaceae</taxon>
        <taxon>Paenibacillus</taxon>
    </lineage>
</organism>
<gene>
    <name evidence="2" type="ORF">PTI45_01108</name>
</gene>
<dbReference type="EMBL" id="MDER01000030">
    <property type="protein sequence ID" value="ODP29625.1"/>
    <property type="molecule type" value="Genomic_DNA"/>
</dbReference>
<name>A0A1E3L8W1_9BACL</name>
<sequence>MIYIYYIWMMASAILSSYGVIVYWPSSSLSNEFLLFYDLAILIIFMPAFYILFFSTLLQVILYFNSHPKRVRMYMGSVYILNFVVLMIILGYKEYVISGIFIVFVASTIGLAHLFISVLLNPILKQKII</sequence>
<dbReference type="AlphaFoldDB" id="A0A1E3L8W1"/>
<accession>A0A1E3L8W1</accession>
<proteinExistence type="predicted"/>
<keyword evidence="1" id="KW-0472">Membrane</keyword>
<protein>
    <submittedName>
        <fullName evidence="2">Uncharacterized protein</fullName>
    </submittedName>
</protein>
<keyword evidence="1" id="KW-1133">Transmembrane helix</keyword>
<keyword evidence="3" id="KW-1185">Reference proteome</keyword>
<dbReference type="Proteomes" id="UP000094578">
    <property type="component" value="Unassembled WGS sequence"/>
</dbReference>
<feature type="transmembrane region" description="Helical" evidence="1">
    <location>
        <begin position="36"/>
        <end position="64"/>
    </location>
</feature>